<dbReference type="Proteomes" id="UP000599523">
    <property type="component" value="Unassembled WGS sequence"/>
</dbReference>
<reference evidence="2" key="1">
    <citation type="submission" date="2019-12" db="EMBL/GenBank/DDBJ databases">
        <title>Comparative genomics gives insights into the taxonomy of the Azoarcus-Aromatoleum group and reveals separate origins of nif in the plant-associated Azoarcus and non-plant-associated Aromatoleum sub-groups.</title>
        <authorList>
            <person name="Lafos M."/>
            <person name="Maluk M."/>
            <person name="Batista M."/>
            <person name="Junghare M."/>
            <person name="Carmona M."/>
            <person name="Faoro H."/>
            <person name="Cruz L.M."/>
            <person name="Battistoni F."/>
            <person name="De Souza E."/>
            <person name="Pedrosa F."/>
            <person name="Chen W.-M."/>
            <person name="Poole P.S."/>
            <person name="Dixon R.A."/>
            <person name="James E.K."/>
        </authorList>
    </citation>
    <scope>NUCLEOTIDE SEQUENCE</scope>
    <source>
        <strain evidence="2">NSC3</strain>
    </source>
</reference>
<proteinExistence type="predicted"/>
<name>A0A972J8T3_9RHOO</name>
<dbReference type="AlphaFoldDB" id="A0A972J8T3"/>
<comment type="caution">
    <text evidence="2">The sequence shown here is derived from an EMBL/GenBank/DDBJ whole genome shotgun (WGS) entry which is preliminary data.</text>
</comment>
<evidence type="ECO:0000313" key="3">
    <source>
        <dbReference type="Proteomes" id="UP000599523"/>
    </source>
</evidence>
<dbReference type="Pfam" id="PF13701">
    <property type="entry name" value="DDE_Tnp_1_4"/>
    <property type="match status" value="1"/>
</dbReference>
<dbReference type="RefSeq" id="WP_168988407.1">
    <property type="nucleotide sequence ID" value="NZ_CAWPHM010000296.1"/>
</dbReference>
<dbReference type="NCBIfam" id="NF033539">
    <property type="entry name" value="transpos_IS1380"/>
    <property type="match status" value="1"/>
</dbReference>
<evidence type="ECO:0000259" key="1">
    <source>
        <dbReference type="Pfam" id="PF13701"/>
    </source>
</evidence>
<evidence type="ECO:0000313" key="2">
    <source>
        <dbReference type="EMBL" id="NMG03696.1"/>
    </source>
</evidence>
<protein>
    <submittedName>
        <fullName evidence="2">IS1380 family transposase</fullName>
    </submittedName>
</protein>
<sequence length="459" mass="51733">MQTQCTAEIRDGGRVGARKVAVDFGGGHISSDAGALLLRDVDRTLRLTERVANCFEDGRNRELIEHSVQTLVMQRIVAIALGYEDLNDHDQLRRDPVLATLVGKLTARRKNCEPLAGKSTLNRLEHAPDTKDGSRYHKIAHDPVAFESLFVDCFIEAHEHAPGEIILDLDATDDPLHGKQEGRFFHGYYGSYCYLPLYIFCGRHLLAAKLRPANMDASAGSVEEIERIVTHLRRHWPEVRIVLRADSGFARDALMSWCEAHQVDFILGLAKNDRLKAEIEGDMSEAKAECERTGEAARRFRDFTYRTLKSWSCLRRVVGKAEQLPGKANPRFVVTSLSAQRWPARALYEPLYCARGEMENRIKECQLHLFADRTSTATMRANQLRLWFASFAYVMLEALRRIGLAGTELADATCESLRLKLLKIGALVKISVRRIHISMASSHPFQTAWRLAQARLAPG</sequence>
<feature type="domain" description="Transposase DDE" evidence="1">
    <location>
        <begin position="15"/>
        <end position="457"/>
    </location>
</feature>
<dbReference type="EMBL" id="WTVM01000069">
    <property type="protein sequence ID" value="NMG03696.1"/>
    <property type="molecule type" value="Genomic_DNA"/>
</dbReference>
<accession>A0A972J8T3</accession>
<keyword evidence="3" id="KW-1185">Reference proteome</keyword>
<dbReference type="InterPro" id="IPR047960">
    <property type="entry name" value="Transpos_IS1380"/>
</dbReference>
<organism evidence="2 3">
    <name type="scientific">Azoarcus taiwanensis</name>
    <dbReference type="NCBI Taxonomy" id="666964"/>
    <lineage>
        <taxon>Bacteria</taxon>
        <taxon>Pseudomonadati</taxon>
        <taxon>Pseudomonadota</taxon>
        <taxon>Betaproteobacteria</taxon>
        <taxon>Rhodocyclales</taxon>
        <taxon>Zoogloeaceae</taxon>
        <taxon>Azoarcus</taxon>
    </lineage>
</organism>
<gene>
    <name evidence="2" type="ORF">GPA21_12035</name>
</gene>
<dbReference type="InterPro" id="IPR025668">
    <property type="entry name" value="Tnp_DDE_dom"/>
</dbReference>